<gene>
    <name evidence="3" type="ORF">ACFO3J_21105</name>
</gene>
<dbReference type="InterPro" id="IPR006633">
    <property type="entry name" value="Carb-bd_sugar_hydrolysis-dom"/>
</dbReference>
<proteinExistence type="predicted"/>
<evidence type="ECO:0000313" key="4">
    <source>
        <dbReference type="Proteomes" id="UP001595765"/>
    </source>
</evidence>
<keyword evidence="1" id="KW-0732">Signal</keyword>
<dbReference type="RefSeq" id="WP_386431311.1">
    <property type="nucleotide sequence ID" value="NZ_JBHSBB010000014.1"/>
</dbReference>
<accession>A0ABV8HPM8</accession>
<comment type="caution">
    <text evidence="3">The sequence shown here is derived from an EMBL/GenBank/DDBJ whole genome shotgun (WGS) entry which is preliminary data.</text>
</comment>
<evidence type="ECO:0000256" key="1">
    <source>
        <dbReference type="SAM" id="SignalP"/>
    </source>
</evidence>
<dbReference type="InterPro" id="IPR022441">
    <property type="entry name" value="Para_beta_helix_rpt-2"/>
</dbReference>
<dbReference type="NCBIfam" id="TIGR03804">
    <property type="entry name" value="para_beta_helix"/>
    <property type="match status" value="1"/>
</dbReference>
<dbReference type="Gene3D" id="2.160.20.10">
    <property type="entry name" value="Single-stranded right-handed beta-helix, Pectin lyase-like"/>
    <property type="match status" value="1"/>
</dbReference>
<dbReference type="SMART" id="SM00710">
    <property type="entry name" value="PbH1"/>
    <property type="match status" value="7"/>
</dbReference>
<dbReference type="InterPro" id="IPR011050">
    <property type="entry name" value="Pectin_lyase_fold/virulence"/>
</dbReference>
<reference evidence="4" key="1">
    <citation type="journal article" date="2019" name="Int. J. Syst. Evol. Microbiol.">
        <title>The Global Catalogue of Microorganisms (GCM) 10K type strain sequencing project: providing services to taxonomists for standard genome sequencing and annotation.</title>
        <authorList>
            <consortium name="The Broad Institute Genomics Platform"/>
            <consortium name="The Broad Institute Genome Sequencing Center for Infectious Disease"/>
            <person name="Wu L."/>
            <person name="Ma J."/>
        </authorList>
    </citation>
    <scope>NUCLEOTIDE SEQUENCE [LARGE SCALE GENOMIC DNA]</scope>
    <source>
        <strain evidence="4">CGMCC 4.7237</strain>
    </source>
</reference>
<feature type="chain" id="PRO_5046280265" evidence="1">
    <location>
        <begin position="28"/>
        <end position="388"/>
    </location>
</feature>
<dbReference type="Pfam" id="PF05048">
    <property type="entry name" value="NosD"/>
    <property type="match status" value="1"/>
</dbReference>
<dbReference type="InterPro" id="IPR012334">
    <property type="entry name" value="Pectin_lyas_fold"/>
</dbReference>
<keyword evidence="4" id="KW-1185">Reference proteome</keyword>
<evidence type="ECO:0000259" key="2">
    <source>
        <dbReference type="SMART" id="SM00722"/>
    </source>
</evidence>
<name>A0ABV8HPM8_9ACTN</name>
<dbReference type="InterPro" id="IPR007742">
    <property type="entry name" value="NosD_dom"/>
</dbReference>
<dbReference type="SMART" id="SM00722">
    <property type="entry name" value="CASH"/>
    <property type="match status" value="1"/>
</dbReference>
<feature type="signal peptide" evidence="1">
    <location>
        <begin position="1"/>
        <end position="27"/>
    </location>
</feature>
<dbReference type="SUPFAM" id="SSF51126">
    <property type="entry name" value="Pectin lyase-like"/>
    <property type="match status" value="1"/>
</dbReference>
<feature type="domain" description="Carbohydrate-binding/sugar hydrolysis" evidence="2">
    <location>
        <begin position="67"/>
        <end position="247"/>
    </location>
</feature>
<evidence type="ECO:0000313" key="3">
    <source>
        <dbReference type="EMBL" id="MFC4033960.1"/>
    </source>
</evidence>
<sequence length="388" mass="38712">MKTKALAVTVMALAAGPFIGVGAVAQAASAPHTVYVTAHGGHTGRNPAFGSIGQAVAAVATGGTVVVEKGTYAEDVAVNKAVRIEGQRGATIDASNRINGLTITASQVTVSGLTVENATGEGILLQNVRHVTVVGNDVHTNDAGVRLKNPVANTYAFCQPQGAMANDCGENIHLVGSSDNVVAGNSVTDGSGGILLTDETGPTSHNTISGNTVADNHTACGIVLAGHSPLAAPGGVPAPTAAGVFANTVTGNSISGNGLQGGGGAGVQLATGLPGGAVYDNTVTLNAIDGNGHSGVTLHSHAPGQYLNGNRVVANRIGTNDLNGDVDFPVQDPQTTGIFIGTAAPVSITVRDNVISQDHFGIFTTGPVTATGERDNLFRHDTVSIATD</sequence>
<dbReference type="InterPro" id="IPR006626">
    <property type="entry name" value="PbH1"/>
</dbReference>
<dbReference type="EMBL" id="JBHSBB010000014">
    <property type="protein sequence ID" value="MFC4033960.1"/>
    <property type="molecule type" value="Genomic_DNA"/>
</dbReference>
<protein>
    <submittedName>
        <fullName evidence="3">Nitrous oxide reductase family maturation protein NosD</fullName>
    </submittedName>
</protein>
<organism evidence="3 4">
    <name type="scientific">Streptomyces polygonati</name>
    <dbReference type="NCBI Taxonomy" id="1617087"/>
    <lineage>
        <taxon>Bacteria</taxon>
        <taxon>Bacillati</taxon>
        <taxon>Actinomycetota</taxon>
        <taxon>Actinomycetes</taxon>
        <taxon>Kitasatosporales</taxon>
        <taxon>Streptomycetaceae</taxon>
        <taxon>Streptomyces</taxon>
    </lineage>
</organism>
<dbReference type="Proteomes" id="UP001595765">
    <property type="component" value="Unassembled WGS sequence"/>
</dbReference>